<evidence type="ECO:0000313" key="1">
    <source>
        <dbReference type="EMBL" id="CAK5117237.1"/>
    </source>
</evidence>
<gene>
    <name evidence="1" type="ORF">MENTE1834_LOCUS46001</name>
</gene>
<sequence length="92" mass="11189">MIRHYSDVARVSLSMKFQLKFIFRLMRPDGSVIFARTAEPRVLIQLPIDLRTADEYERRIRIAERRPMVKREFEDLGEDTFSHQKYTTQWKR</sequence>
<keyword evidence="2" id="KW-1185">Reference proteome</keyword>
<evidence type="ECO:0000313" key="2">
    <source>
        <dbReference type="Proteomes" id="UP001497535"/>
    </source>
</evidence>
<reference evidence="1" key="1">
    <citation type="submission" date="2023-11" db="EMBL/GenBank/DDBJ databases">
        <authorList>
            <person name="Poullet M."/>
        </authorList>
    </citation>
    <scope>NUCLEOTIDE SEQUENCE</scope>
    <source>
        <strain evidence="1">E1834</strain>
    </source>
</reference>
<dbReference type="Proteomes" id="UP001497535">
    <property type="component" value="Unassembled WGS sequence"/>
</dbReference>
<accession>A0ACB1B2V1</accession>
<organism evidence="1 2">
    <name type="scientific">Meloidogyne enterolobii</name>
    <name type="common">Root-knot nematode worm</name>
    <name type="synonym">Meloidogyne mayaguensis</name>
    <dbReference type="NCBI Taxonomy" id="390850"/>
    <lineage>
        <taxon>Eukaryota</taxon>
        <taxon>Metazoa</taxon>
        <taxon>Ecdysozoa</taxon>
        <taxon>Nematoda</taxon>
        <taxon>Chromadorea</taxon>
        <taxon>Rhabditida</taxon>
        <taxon>Tylenchina</taxon>
        <taxon>Tylenchomorpha</taxon>
        <taxon>Tylenchoidea</taxon>
        <taxon>Meloidogynidae</taxon>
        <taxon>Meloidogyninae</taxon>
        <taxon>Meloidogyne</taxon>
    </lineage>
</organism>
<dbReference type="EMBL" id="CAVMJV010000159">
    <property type="protein sequence ID" value="CAK5117237.1"/>
    <property type="molecule type" value="Genomic_DNA"/>
</dbReference>
<comment type="caution">
    <text evidence="1">The sequence shown here is derived from an EMBL/GenBank/DDBJ whole genome shotgun (WGS) entry which is preliminary data.</text>
</comment>
<proteinExistence type="predicted"/>
<protein>
    <submittedName>
        <fullName evidence="1">Uncharacterized protein</fullName>
    </submittedName>
</protein>
<name>A0ACB1B2V1_MELEN</name>